<accession>A0A495A6B0</accession>
<evidence type="ECO:0000313" key="2">
    <source>
        <dbReference type="EMBL" id="RKQ35383.1"/>
    </source>
</evidence>
<reference evidence="2 3" key="1">
    <citation type="submission" date="2018-10" db="EMBL/GenBank/DDBJ databases">
        <title>Kocuria tytouropygialis sp. nov., isolated from the uropygial gland of an American barn owl (Tyto furcata).</title>
        <authorList>
            <person name="Braun M.S."/>
            <person name="Wang E."/>
            <person name="Zimmermann S."/>
            <person name="Wagner H."/>
            <person name="Wink M."/>
        </authorList>
    </citation>
    <scope>NUCLEOTIDE SEQUENCE [LARGE SCALE GENOMIC DNA]</scope>
    <source>
        <strain evidence="2 3">442</strain>
    </source>
</reference>
<dbReference type="EMBL" id="PNJG02000002">
    <property type="protein sequence ID" value="RKQ35383.1"/>
    <property type="molecule type" value="Genomic_DNA"/>
</dbReference>
<comment type="caution">
    <text evidence="2">The sequence shown here is derived from an EMBL/GenBank/DDBJ whole genome shotgun (WGS) entry which is preliminary data.</text>
</comment>
<feature type="region of interest" description="Disordered" evidence="1">
    <location>
        <begin position="29"/>
        <end position="63"/>
    </location>
</feature>
<dbReference type="Proteomes" id="UP000249516">
    <property type="component" value="Unassembled WGS sequence"/>
</dbReference>
<proteinExistence type="predicted"/>
<dbReference type="Pfam" id="PF13376">
    <property type="entry name" value="OmdA"/>
    <property type="match status" value="1"/>
</dbReference>
<dbReference type="AlphaFoldDB" id="A0A495A6B0"/>
<evidence type="ECO:0000256" key="1">
    <source>
        <dbReference type="SAM" id="MobiDB-lite"/>
    </source>
</evidence>
<organism evidence="2 3">
    <name type="scientific">Kocuria tytonis</name>
    <dbReference type="NCBI Taxonomy" id="2054280"/>
    <lineage>
        <taxon>Bacteria</taxon>
        <taxon>Bacillati</taxon>
        <taxon>Actinomycetota</taxon>
        <taxon>Actinomycetes</taxon>
        <taxon>Micrococcales</taxon>
        <taxon>Micrococcaceae</taxon>
        <taxon>Kocuria</taxon>
    </lineage>
</organism>
<sequence>MTEPPRTTTSPAAARASVTVARGGVAPATVASESVAPDAAPRTSASDGSGPGAPDLPGGVVHDLPADLAGALLADPTTAELWRGLTPLGRNEFVCWVADAKKPETRARRIRRTGEELHEGRRRPCCWPGCRHRERTGR</sequence>
<name>A0A495A6B0_9MICC</name>
<dbReference type="RefSeq" id="WP_110920059.1">
    <property type="nucleotide sequence ID" value="NZ_PNJG02000002.1"/>
</dbReference>
<dbReference type="OrthoDB" id="9803948at2"/>
<protein>
    <recommendedName>
        <fullName evidence="4">YdeI/OmpD-associated family protein</fullName>
    </recommendedName>
</protein>
<keyword evidence="3" id="KW-1185">Reference proteome</keyword>
<gene>
    <name evidence="2" type="ORF">C1C97_009200</name>
</gene>
<evidence type="ECO:0000313" key="3">
    <source>
        <dbReference type="Proteomes" id="UP000249516"/>
    </source>
</evidence>
<evidence type="ECO:0008006" key="4">
    <source>
        <dbReference type="Google" id="ProtNLM"/>
    </source>
</evidence>